<dbReference type="Proteomes" id="UP000507470">
    <property type="component" value="Unassembled WGS sequence"/>
</dbReference>
<feature type="region of interest" description="Disordered" evidence="1">
    <location>
        <begin position="1"/>
        <end position="20"/>
    </location>
</feature>
<keyword evidence="3" id="KW-1185">Reference proteome</keyword>
<feature type="compositionally biased region" description="Basic and acidic residues" evidence="1">
    <location>
        <begin position="185"/>
        <end position="194"/>
    </location>
</feature>
<evidence type="ECO:0000313" key="3">
    <source>
        <dbReference type="Proteomes" id="UP000507470"/>
    </source>
</evidence>
<feature type="region of interest" description="Disordered" evidence="1">
    <location>
        <begin position="67"/>
        <end position="100"/>
    </location>
</feature>
<feature type="compositionally biased region" description="Basic and acidic residues" evidence="1">
    <location>
        <begin position="72"/>
        <end position="87"/>
    </location>
</feature>
<gene>
    <name evidence="2" type="ORF">MCOR_57405</name>
</gene>
<feature type="compositionally biased region" description="Basic residues" evidence="1">
    <location>
        <begin position="195"/>
        <end position="204"/>
    </location>
</feature>
<evidence type="ECO:0000256" key="1">
    <source>
        <dbReference type="SAM" id="MobiDB-lite"/>
    </source>
</evidence>
<dbReference type="OrthoDB" id="10513234at2759"/>
<dbReference type="AlphaFoldDB" id="A0A6J8F1E7"/>
<proteinExistence type="predicted"/>
<feature type="compositionally biased region" description="Polar residues" evidence="1">
    <location>
        <begin position="1"/>
        <end position="18"/>
    </location>
</feature>
<organism evidence="2 3">
    <name type="scientific">Mytilus coruscus</name>
    <name type="common">Sea mussel</name>
    <dbReference type="NCBI Taxonomy" id="42192"/>
    <lineage>
        <taxon>Eukaryota</taxon>
        <taxon>Metazoa</taxon>
        <taxon>Spiralia</taxon>
        <taxon>Lophotrochozoa</taxon>
        <taxon>Mollusca</taxon>
        <taxon>Bivalvia</taxon>
        <taxon>Autobranchia</taxon>
        <taxon>Pteriomorphia</taxon>
        <taxon>Mytilida</taxon>
        <taxon>Mytiloidea</taxon>
        <taxon>Mytilidae</taxon>
        <taxon>Mytilinae</taxon>
        <taxon>Mytilus</taxon>
    </lineage>
</organism>
<feature type="compositionally biased region" description="Basic residues" evidence="1">
    <location>
        <begin position="230"/>
        <end position="274"/>
    </location>
</feature>
<feature type="compositionally biased region" description="Polar residues" evidence="1">
    <location>
        <begin position="89"/>
        <end position="100"/>
    </location>
</feature>
<sequence>MSGQARRNSSNTNDSLLENSLPLDASVIITGYEKPWLDRSAISLDAGSDTDQEKKGRNETVNEVIIDTMDCNMKKTENPEQDNEKRRSSLMSMKNDSGIENSMTLEKSVVITQYEKPWAERSAIDLETYSYSEQCVDKATESKSVETVDKKENIDLEPNRFSKYPSDKQQIERDREKRHIRKHKHSDDENDSKQKSSRRKRKERSRSNTPIHRTRRKPRRYRSRSSETKHRSRSKTPIYRTRRQTRRYRSGSKDTKHRSRSKTPSRRSRRKKNR</sequence>
<protein>
    <submittedName>
        <fullName evidence="2">PRPF38A</fullName>
    </submittedName>
</protein>
<reference evidence="2 3" key="1">
    <citation type="submission" date="2020-06" db="EMBL/GenBank/DDBJ databases">
        <authorList>
            <person name="Li R."/>
            <person name="Bekaert M."/>
        </authorList>
    </citation>
    <scope>NUCLEOTIDE SEQUENCE [LARGE SCALE GENOMIC DNA]</scope>
    <source>
        <strain evidence="3">wild</strain>
    </source>
</reference>
<feature type="region of interest" description="Disordered" evidence="1">
    <location>
        <begin position="129"/>
        <end position="274"/>
    </location>
</feature>
<feature type="compositionally biased region" description="Basic residues" evidence="1">
    <location>
        <begin position="212"/>
        <end position="223"/>
    </location>
</feature>
<accession>A0A6J8F1E7</accession>
<evidence type="ECO:0000313" key="2">
    <source>
        <dbReference type="EMBL" id="CAC5425606.1"/>
    </source>
</evidence>
<name>A0A6J8F1E7_MYTCO</name>
<feature type="compositionally biased region" description="Basic and acidic residues" evidence="1">
    <location>
        <begin position="135"/>
        <end position="177"/>
    </location>
</feature>
<dbReference type="EMBL" id="CACVKT020010252">
    <property type="protein sequence ID" value="CAC5425606.1"/>
    <property type="molecule type" value="Genomic_DNA"/>
</dbReference>